<dbReference type="InterPro" id="IPR050169">
    <property type="entry name" value="Krueppel_C2H2_ZnF"/>
</dbReference>
<feature type="domain" description="KRAB" evidence="1">
    <location>
        <begin position="16"/>
        <end position="87"/>
    </location>
</feature>
<dbReference type="InterPro" id="IPR036051">
    <property type="entry name" value="KRAB_dom_sf"/>
</dbReference>
<dbReference type="SMART" id="SM00349">
    <property type="entry name" value="KRAB"/>
    <property type="match status" value="1"/>
</dbReference>
<reference evidence="2" key="3">
    <citation type="submission" date="2025-09" db="UniProtKB">
        <authorList>
            <consortium name="Ensembl"/>
        </authorList>
    </citation>
    <scope>IDENTIFICATION</scope>
</reference>
<dbReference type="Ensembl" id="ENSEAST00005070870.1">
    <property type="protein sequence ID" value="ENSEASP00005049566.1"/>
    <property type="gene ID" value="ENSEASG00005032687.1"/>
</dbReference>
<reference evidence="2" key="2">
    <citation type="submission" date="2025-08" db="UniProtKB">
        <authorList>
            <consortium name="Ensembl"/>
        </authorList>
    </citation>
    <scope>IDENTIFICATION</scope>
</reference>
<dbReference type="CDD" id="cd07765">
    <property type="entry name" value="KRAB_A-box"/>
    <property type="match status" value="1"/>
</dbReference>
<organism evidence="2 3">
    <name type="scientific">Equus asinus</name>
    <name type="common">Donkey</name>
    <name type="synonym">Equus africanus asinus</name>
    <dbReference type="NCBI Taxonomy" id="9793"/>
    <lineage>
        <taxon>Eukaryota</taxon>
        <taxon>Metazoa</taxon>
        <taxon>Chordata</taxon>
        <taxon>Craniata</taxon>
        <taxon>Vertebrata</taxon>
        <taxon>Euteleostomi</taxon>
        <taxon>Mammalia</taxon>
        <taxon>Eutheria</taxon>
        <taxon>Laurasiatheria</taxon>
        <taxon>Perissodactyla</taxon>
        <taxon>Equidae</taxon>
        <taxon>Equus</taxon>
    </lineage>
</organism>
<sequence>MCPHARFPSAQAQAAVSFKDMTVEFTQEEWRHLGPAQRALYRDLMLENYSHLVSVGYCFTKPKVVFNLEEGEEPYLLEEEFLNRSSPG</sequence>
<proteinExistence type="predicted"/>
<keyword evidence="3" id="KW-1185">Reference proteome</keyword>
<dbReference type="InterPro" id="IPR001909">
    <property type="entry name" value="KRAB"/>
</dbReference>
<dbReference type="Gene3D" id="6.10.140.140">
    <property type="match status" value="1"/>
</dbReference>
<name>A0A9L0J8E9_EQUAS</name>
<evidence type="ECO:0000313" key="3">
    <source>
        <dbReference type="Proteomes" id="UP000694387"/>
    </source>
</evidence>
<protein>
    <recommendedName>
        <fullName evidence="1">KRAB domain-containing protein</fullName>
    </recommendedName>
</protein>
<dbReference type="PROSITE" id="PS50805">
    <property type="entry name" value="KRAB"/>
    <property type="match status" value="1"/>
</dbReference>
<dbReference type="PANTHER" id="PTHR23232">
    <property type="entry name" value="KRAB DOMAIN C2H2 ZINC FINGER"/>
    <property type="match status" value="1"/>
</dbReference>
<reference evidence="2 3" key="1">
    <citation type="journal article" date="2020" name="Nat. Commun.">
        <title>Donkey genomes provide new insights into domestication and selection for coat color.</title>
        <authorList>
            <person name="Wang"/>
            <person name="C."/>
            <person name="Li"/>
            <person name="H."/>
            <person name="Guo"/>
            <person name="Y."/>
            <person name="Huang"/>
            <person name="J."/>
            <person name="Sun"/>
            <person name="Y."/>
            <person name="Min"/>
            <person name="J."/>
            <person name="Wang"/>
            <person name="J."/>
            <person name="Fang"/>
            <person name="X."/>
            <person name="Zhao"/>
            <person name="Z."/>
            <person name="Wang"/>
            <person name="S."/>
            <person name="Zhang"/>
            <person name="Y."/>
            <person name="Liu"/>
            <person name="Q."/>
            <person name="Jiang"/>
            <person name="Q."/>
            <person name="Wang"/>
            <person name="X."/>
            <person name="Guo"/>
            <person name="Y."/>
            <person name="Yang"/>
            <person name="C."/>
            <person name="Wang"/>
            <person name="Y."/>
            <person name="Tian"/>
            <person name="F."/>
            <person name="Zhuang"/>
            <person name="G."/>
            <person name="Fan"/>
            <person name="Y."/>
            <person name="Gao"/>
            <person name="Q."/>
            <person name="Li"/>
            <person name="Y."/>
            <person name="Ju"/>
            <person name="Z."/>
            <person name="Li"/>
            <person name="J."/>
            <person name="Li"/>
            <person name="R."/>
            <person name="Hou"/>
            <person name="M."/>
            <person name="Yang"/>
            <person name="G."/>
            <person name="Liu"/>
            <person name="G."/>
            <person name="Liu"/>
            <person name="W."/>
            <person name="Guo"/>
            <person name="J."/>
            <person name="Pan"/>
            <person name="S."/>
            <person name="Fan"/>
            <person name="G."/>
            <person name="Zhang"/>
            <person name="W."/>
            <person name="Zhang"/>
            <person name="R."/>
            <person name="Yu"/>
            <person name="J."/>
            <person name="Zhang"/>
            <person name="X."/>
            <person name="Yin"/>
            <person name="Q."/>
            <person name="Ji"/>
            <person name="C."/>
            <person name="Jin"/>
            <person name="Y."/>
            <person name="Yue"/>
            <person name="G."/>
            <person name="Liu"/>
            <person name="M."/>
            <person name="Xu"/>
            <person name="J."/>
            <person name="Liu"/>
            <person name="S."/>
            <person name="Jordana"/>
            <person name="J."/>
            <person name="Noce"/>
            <person name="A."/>
            <person name="Amills"/>
            <person name="M."/>
            <person name="Wu"/>
            <person name="D.D."/>
            <person name="Li"/>
            <person name="S."/>
            <person name="Zhou"/>
            <person name="X. and Zhong"/>
            <person name="J."/>
        </authorList>
    </citation>
    <scope>NUCLEOTIDE SEQUENCE [LARGE SCALE GENOMIC DNA]</scope>
</reference>
<dbReference type="SUPFAM" id="SSF109640">
    <property type="entry name" value="KRAB domain (Kruppel-associated box)"/>
    <property type="match status" value="1"/>
</dbReference>
<dbReference type="GO" id="GO:0006355">
    <property type="term" value="P:regulation of DNA-templated transcription"/>
    <property type="evidence" value="ECO:0007669"/>
    <property type="project" value="InterPro"/>
</dbReference>
<evidence type="ECO:0000259" key="1">
    <source>
        <dbReference type="PROSITE" id="PS50805"/>
    </source>
</evidence>
<dbReference type="Pfam" id="PF01352">
    <property type="entry name" value="KRAB"/>
    <property type="match status" value="1"/>
</dbReference>
<dbReference type="PANTHER" id="PTHR23232:SF134">
    <property type="entry name" value="KRAB DOMAIN-CONTAINING PROTEIN"/>
    <property type="match status" value="1"/>
</dbReference>
<dbReference type="AlphaFoldDB" id="A0A9L0J8E9"/>
<evidence type="ECO:0000313" key="2">
    <source>
        <dbReference type="Ensembl" id="ENSEASP00005049566.1"/>
    </source>
</evidence>
<dbReference type="Proteomes" id="UP000694387">
    <property type="component" value="Chromosome 23"/>
</dbReference>
<accession>A0A9L0J8E9</accession>
<dbReference type="GeneTree" id="ENSGT00940000162764"/>